<dbReference type="GO" id="GO:0000701">
    <property type="term" value="F:purine-specific mismatch base pair DNA N-glycosylase activity"/>
    <property type="evidence" value="ECO:0007669"/>
    <property type="project" value="TreeGrafter"/>
</dbReference>
<protein>
    <submittedName>
        <fullName evidence="12">Unannotated protein</fullName>
    </submittedName>
</protein>
<evidence type="ECO:0000313" key="12">
    <source>
        <dbReference type="EMBL" id="CAB4549102.1"/>
    </source>
</evidence>
<dbReference type="InterPro" id="IPR023170">
    <property type="entry name" value="HhH_base_excis_C"/>
</dbReference>
<dbReference type="GO" id="GO:0034039">
    <property type="term" value="F:8-oxo-7,8-dihydroguanine DNA N-glycosylase activity"/>
    <property type="evidence" value="ECO:0007669"/>
    <property type="project" value="TreeGrafter"/>
</dbReference>
<dbReference type="Pfam" id="PF10576">
    <property type="entry name" value="EndIII_4Fe-2S"/>
    <property type="match status" value="1"/>
</dbReference>
<dbReference type="PROSITE" id="PS01155">
    <property type="entry name" value="ENDONUCLEASE_III_2"/>
    <property type="match status" value="1"/>
</dbReference>
<proteinExistence type="inferred from homology"/>
<reference evidence="12" key="1">
    <citation type="submission" date="2020-05" db="EMBL/GenBank/DDBJ databases">
        <authorList>
            <person name="Chiriac C."/>
            <person name="Salcher M."/>
            <person name="Ghai R."/>
            <person name="Kavagutti S V."/>
        </authorList>
    </citation>
    <scope>NUCLEOTIDE SEQUENCE</scope>
</reference>
<dbReference type="AlphaFoldDB" id="A0A6J6CCI7"/>
<evidence type="ECO:0000256" key="4">
    <source>
        <dbReference type="ARBA" id="ARBA00022723"/>
    </source>
</evidence>
<dbReference type="InterPro" id="IPR004036">
    <property type="entry name" value="Endonuclease-III-like_CS2"/>
</dbReference>
<keyword evidence="8" id="KW-0411">Iron-sulfur</keyword>
<dbReference type="SMART" id="SM00525">
    <property type="entry name" value="FES"/>
    <property type="match status" value="1"/>
</dbReference>
<evidence type="ECO:0000256" key="3">
    <source>
        <dbReference type="ARBA" id="ARBA00022485"/>
    </source>
</evidence>
<comment type="similarity">
    <text evidence="2">Belongs to the Nth/MutY family.</text>
</comment>
<dbReference type="EMBL" id="CAEZSV010000037">
    <property type="protein sequence ID" value="CAB4549102.1"/>
    <property type="molecule type" value="Genomic_DNA"/>
</dbReference>
<dbReference type="InterPro" id="IPR003265">
    <property type="entry name" value="HhH-GPD_domain"/>
</dbReference>
<dbReference type="GO" id="GO:0035485">
    <property type="term" value="F:adenine/guanine mispair binding"/>
    <property type="evidence" value="ECO:0007669"/>
    <property type="project" value="TreeGrafter"/>
</dbReference>
<evidence type="ECO:0000256" key="2">
    <source>
        <dbReference type="ARBA" id="ARBA00008343"/>
    </source>
</evidence>
<dbReference type="Gene3D" id="1.10.1670.10">
    <property type="entry name" value="Helix-hairpin-Helix base-excision DNA repair enzymes (C-terminal)"/>
    <property type="match status" value="1"/>
</dbReference>
<keyword evidence="7" id="KW-0408">Iron</keyword>
<name>A0A6J6CCI7_9ZZZZ</name>
<evidence type="ECO:0000256" key="8">
    <source>
        <dbReference type="ARBA" id="ARBA00023014"/>
    </source>
</evidence>
<dbReference type="Gene3D" id="1.10.340.30">
    <property type="entry name" value="Hypothetical protein, domain 2"/>
    <property type="match status" value="1"/>
</dbReference>
<evidence type="ECO:0000259" key="11">
    <source>
        <dbReference type="SMART" id="SM00478"/>
    </source>
</evidence>
<dbReference type="GO" id="GO:0032357">
    <property type="term" value="F:oxidized purine DNA binding"/>
    <property type="evidence" value="ECO:0007669"/>
    <property type="project" value="TreeGrafter"/>
</dbReference>
<keyword evidence="10" id="KW-0326">Glycosidase</keyword>
<comment type="cofactor">
    <cofactor evidence="1">
        <name>[4Fe-4S] cluster</name>
        <dbReference type="ChEBI" id="CHEBI:49883"/>
    </cofactor>
</comment>
<dbReference type="InterPro" id="IPR003651">
    <property type="entry name" value="Endonuclease3_FeS-loop_motif"/>
</dbReference>
<evidence type="ECO:0000256" key="1">
    <source>
        <dbReference type="ARBA" id="ARBA00001966"/>
    </source>
</evidence>
<dbReference type="CDD" id="cd00056">
    <property type="entry name" value="ENDO3c"/>
    <property type="match status" value="1"/>
</dbReference>
<gene>
    <name evidence="12" type="ORF">UFOPK1506_00321</name>
</gene>
<dbReference type="PANTHER" id="PTHR42944:SF1">
    <property type="entry name" value="ADENINE DNA GLYCOSYLASE"/>
    <property type="match status" value="1"/>
</dbReference>
<evidence type="ECO:0000256" key="6">
    <source>
        <dbReference type="ARBA" id="ARBA00022801"/>
    </source>
</evidence>
<keyword evidence="9" id="KW-0234">DNA repair</keyword>
<dbReference type="GO" id="GO:0006284">
    <property type="term" value="P:base-excision repair"/>
    <property type="evidence" value="ECO:0007669"/>
    <property type="project" value="InterPro"/>
</dbReference>
<keyword evidence="4" id="KW-0479">Metal-binding</keyword>
<keyword evidence="5" id="KW-0227">DNA damage</keyword>
<dbReference type="GO" id="GO:0006298">
    <property type="term" value="P:mismatch repair"/>
    <property type="evidence" value="ECO:0007669"/>
    <property type="project" value="TreeGrafter"/>
</dbReference>
<keyword evidence="3" id="KW-0004">4Fe-4S</keyword>
<dbReference type="GO" id="GO:0051539">
    <property type="term" value="F:4 iron, 4 sulfur cluster binding"/>
    <property type="evidence" value="ECO:0007669"/>
    <property type="project" value="UniProtKB-KW"/>
</dbReference>
<dbReference type="GO" id="GO:0046872">
    <property type="term" value="F:metal ion binding"/>
    <property type="evidence" value="ECO:0007669"/>
    <property type="project" value="UniProtKB-KW"/>
</dbReference>
<feature type="domain" description="HhH-GPD" evidence="11">
    <location>
        <begin position="31"/>
        <end position="181"/>
    </location>
</feature>
<organism evidence="12">
    <name type="scientific">freshwater metagenome</name>
    <dbReference type="NCBI Taxonomy" id="449393"/>
    <lineage>
        <taxon>unclassified sequences</taxon>
        <taxon>metagenomes</taxon>
        <taxon>ecological metagenomes</taxon>
    </lineage>
</organism>
<dbReference type="Pfam" id="PF00730">
    <property type="entry name" value="HhH-GPD"/>
    <property type="match status" value="1"/>
</dbReference>
<evidence type="ECO:0000256" key="9">
    <source>
        <dbReference type="ARBA" id="ARBA00023204"/>
    </source>
</evidence>
<dbReference type="InterPro" id="IPR044298">
    <property type="entry name" value="MIG/MutY"/>
</dbReference>
<dbReference type="SMART" id="SM00478">
    <property type="entry name" value="ENDO3c"/>
    <property type="match status" value="1"/>
</dbReference>
<accession>A0A6J6CCI7</accession>
<sequence>MDVVLEWFRENKRDLPWRESTPWGVVVSEFMLQQTPVHRVLPQWHRWMELWPTPADLAGAPLSDALREWGRLGYPRRAKRLHECAQIIVRNHNGIVPPELPVLRSLPGIGEYTASAISAFAFKRGELVLDINIRRLYARCWQGKSAPTAAPNNAERELARQLLPEGDDGTWAAATMELGALICKARTPLCDECPLKNQCLWRAIGYPQEAGIGKSTQQAKWRGSDRQCRGVIMQALRENTDITQSELEKIWSDRSQYEKALASLLDDGLIEQRGKRFSLAN</sequence>
<dbReference type="InterPro" id="IPR011257">
    <property type="entry name" value="DNA_glycosylase"/>
</dbReference>
<evidence type="ECO:0000256" key="7">
    <source>
        <dbReference type="ARBA" id="ARBA00023004"/>
    </source>
</evidence>
<evidence type="ECO:0000256" key="5">
    <source>
        <dbReference type="ARBA" id="ARBA00022763"/>
    </source>
</evidence>
<evidence type="ECO:0000256" key="10">
    <source>
        <dbReference type="ARBA" id="ARBA00023295"/>
    </source>
</evidence>
<keyword evidence="6" id="KW-0378">Hydrolase</keyword>
<dbReference type="PANTHER" id="PTHR42944">
    <property type="entry name" value="ADENINE DNA GLYCOSYLASE"/>
    <property type="match status" value="1"/>
</dbReference>
<dbReference type="SUPFAM" id="SSF48150">
    <property type="entry name" value="DNA-glycosylase"/>
    <property type="match status" value="1"/>
</dbReference>